<dbReference type="NCBIfam" id="TIGR02532">
    <property type="entry name" value="IV_pilin_GFxxxE"/>
    <property type="match status" value="1"/>
</dbReference>
<dbReference type="PRINTS" id="PR00813">
    <property type="entry name" value="BCTERIALGSPG"/>
</dbReference>
<accession>A0A2S4HIM9</accession>
<organism evidence="3 4">
    <name type="scientific">Zhongshania marina</name>
    <dbReference type="NCBI Taxonomy" id="2304603"/>
    <lineage>
        <taxon>Bacteria</taxon>
        <taxon>Pseudomonadati</taxon>
        <taxon>Pseudomonadota</taxon>
        <taxon>Gammaproteobacteria</taxon>
        <taxon>Cellvibrionales</taxon>
        <taxon>Spongiibacteraceae</taxon>
        <taxon>Zhongshania</taxon>
    </lineage>
</organism>
<name>A0A2S4HIM9_9GAMM</name>
<evidence type="ECO:0000256" key="1">
    <source>
        <dbReference type="ARBA" id="ARBA00022481"/>
    </source>
</evidence>
<protein>
    <submittedName>
        <fullName evidence="3">Prepilin-type cleavage/methylation domain-containing protein</fullName>
    </submittedName>
</protein>
<keyword evidence="2" id="KW-0472">Membrane</keyword>
<dbReference type="OrthoDB" id="5296638at2"/>
<dbReference type="InterPro" id="IPR000983">
    <property type="entry name" value="Bac_GSPG_pilin"/>
</dbReference>
<dbReference type="InterPro" id="IPR045584">
    <property type="entry name" value="Pilin-like"/>
</dbReference>
<keyword evidence="2" id="KW-1133">Transmembrane helix</keyword>
<reference evidence="3" key="1">
    <citation type="submission" date="2018-01" db="EMBL/GenBank/DDBJ databases">
        <authorList>
            <person name="Yu X.-D."/>
        </authorList>
    </citation>
    <scope>NUCLEOTIDE SEQUENCE</scope>
    <source>
        <strain evidence="3">ZX-21</strain>
    </source>
</reference>
<evidence type="ECO:0000313" key="3">
    <source>
        <dbReference type="EMBL" id="POP53847.1"/>
    </source>
</evidence>
<gene>
    <name evidence="3" type="ORF">C0068_04445</name>
</gene>
<keyword evidence="1" id="KW-0488">Methylation</keyword>
<dbReference type="SUPFAM" id="SSF54523">
    <property type="entry name" value="Pili subunits"/>
    <property type="match status" value="1"/>
</dbReference>
<proteinExistence type="predicted"/>
<evidence type="ECO:0000256" key="2">
    <source>
        <dbReference type="SAM" id="Phobius"/>
    </source>
</evidence>
<comment type="caution">
    <text evidence="3">The sequence shown here is derived from an EMBL/GenBank/DDBJ whole genome shotgun (WGS) entry which is preliminary data.</text>
</comment>
<dbReference type="GO" id="GO:0015627">
    <property type="term" value="C:type II protein secretion system complex"/>
    <property type="evidence" value="ECO:0007669"/>
    <property type="project" value="InterPro"/>
</dbReference>
<dbReference type="Pfam" id="PF16732">
    <property type="entry name" value="ComP_DUS"/>
    <property type="match status" value="1"/>
</dbReference>
<dbReference type="InterPro" id="IPR012902">
    <property type="entry name" value="N_methyl_site"/>
</dbReference>
<dbReference type="AlphaFoldDB" id="A0A2S4HIM9"/>
<dbReference type="GO" id="GO:0015628">
    <property type="term" value="P:protein secretion by the type II secretion system"/>
    <property type="evidence" value="ECO:0007669"/>
    <property type="project" value="InterPro"/>
</dbReference>
<dbReference type="PANTHER" id="PTHR30093">
    <property type="entry name" value="GENERAL SECRETION PATHWAY PROTEIN G"/>
    <property type="match status" value="1"/>
</dbReference>
<keyword evidence="2" id="KW-0812">Transmembrane</keyword>
<sequence length="153" mass="16181">METVAVSYSKNVRGFSLMELMITVAIVGILASIAYPSYQESVAKSRRNEASNALFTAAQALERYYSANGRYTTTAGGSTLPAVFPTKVPENGTAYYTIASTAASANAFTLQATRAGVMAGDACGNFTYDETGNLAITSLPDGSSKTLADCWRR</sequence>
<dbReference type="Gene3D" id="3.30.700.10">
    <property type="entry name" value="Glycoprotein, Type 4 Pilin"/>
    <property type="match status" value="1"/>
</dbReference>
<dbReference type="InterPro" id="IPR031982">
    <property type="entry name" value="PilE-like"/>
</dbReference>
<dbReference type="EMBL" id="PQGG01000010">
    <property type="protein sequence ID" value="POP53847.1"/>
    <property type="molecule type" value="Genomic_DNA"/>
</dbReference>
<evidence type="ECO:0000313" key="4">
    <source>
        <dbReference type="Proteomes" id="UP000237222"/>
    </source>
</evidence>
<dbReference type="Proteomes" id="UP000237222">
    <property type="component" value="Unassembled WGS sequence"/>
</dbReference>
<dbReference type="PANTHER" id="PTHR30093:SF47">
    <property type="entry name" value="TYPE IV PILUS NON-CORE MINOR PILIN PILE"/>
    <property type="match status" value="1"/>
</dbReference>
<feature type="transmembrane region" description="Helical" evidence="2">
    <location>
        <begin position="20"/>
        <end position="38"/>
    </location>
</feature>
<dbReference type="Pfam" id="PF07963">
    <property type="entry name" value="N_methyl"/>
    <property type="match status" value="1"/>
</dbReference>
<dbReference type="GO" id="GO:0043683">
    <property type="term" value="P:type IV pilus assembly"/>
    <property type="evidence" value="ECO:0007669"/>
    <property type="project" value="InterPro"/>
</dbReference>